<feature type="chain" id="PRO_5043349317" description="Outer membrane protein beta-barrel domain-containing protein" evidence="1">
    <location>
        <begin position="19"/>
        <end position="207"/>
    </location>
</feature>
<protein>
    <recommendedName>
        <fullName evidence="2">Outer membrane protein beta-barrel domain-containing protein</fullName>
    </recommendedName>
</protein>
<evidence type="ECO:0000313" key="4">
    <source>
        <dbReference type="EMBL" id="GJM53240.1"/>
    </source>
</evidence>
<reference evidence="3 6" key="1">
    <citation type="submission" date="2021-11" db="EMBL/GenBank/DDBJ databases">
        <title>Draft genome sequence of Capnocytophaga sp. strain KC07075 isolated from cat oral cavity.</title>
        <authorList>
            <person name="Suzuki M."/>
            <person name="Imaoka K."/>
            <person name="Kimura M."/>
            <person name="Morikawa S."/>
            <person name="Maeda K."/>
        </authorList>
    </citation>
    <scope>NUCLEOTIDE SEQUENCE</scope>
    <source>
        <strain evidence="3">KC07075</strain>
        <strain evidence="4 6">KC07079</strain>
    </source>
</reference>
<keyword evidence="1" id="KW-0732">Signal</keyword>
<dbReference type="EMBL" id="BQKA01000050">
    <property type="protein sequence ID" value="GJM51343.1"/>
    <property type="molecule type" value="Genomic_DNA"/>
</dbReference>
<dbReference type="Proteomes" id="UP001208692">
    <property type="component" value="Unassembled WGS sequence"/>
</dbReference>
<keyword evidence="6" id="KW-1185">Reference proteome</keyword>
<dbReference type="RefSeq" id="WP_264845302.1">
    <property type="nucleotide sequence ID" value="NZ_BPMA01000007.1"/>
</dbReference>
<organism evidence="3 5">
    <name type="scientific">Capnocytophaga catalasegens</name>
    <dbReference type="NCBI Taxonomy" id="1004260"/>
    <lineage>
        <taxon>Bacteria</taxon>
        <taxon>Pseudomonadati</taxon>
        <taxon>Bacteroidota</taxon>
        <taxon>Flavobacteriia</taxon>
        <taxon>Flavobacteriales</taxon>
        <taxon>Flavobacteriaceae</taxon>
        <taxon>Capnocytophaga</taxon>
    </lineage>
</organism>
<evidence type="ECO:0000313" key="5">
    <source>
        <dbReference type="Proteomes" id="UP001207736"/>
    </source>
</evidence>
<name>A0AAV5AVA9_9FLAO</name>
<proteinExistence type="predicted"/>
<dbReference type="Pfam" id="PF13568">
    <property type="entry name" value="OMP_b-brl_2"/>
    <property type="match status" value="1"/>
</dbReference>
<evidence type="ECO:0000313" key="3">
    <source>
        <dbReference type="EMBL" id="GJM51343.1"/>
    </source>
</evidence>
<gene>
    <name evidence="3" type="ORF">RCZ15_23160</name>
    <name evidence="4" type="ORF">RCZ16_15570</name>
</gene>
<sequence length="207" mass="23254">MKKIIMLGFLLLSISAVSQVSFRPGIRAGVNLARFSGDNMRTFDNTNGFAAEKGTKFDLRTDMYVGGFGALSLGRYYILQPEINYTRQGSKITYTDVNTNERKTDNLRVSYLSVSLINKFHSRGFNIHIGPTLDVVVDRNFTQNESYDVDTAIVLGLGYNITDQIGIEARFKRGIVSVFETTNKSGSSYNYETHQNVVFQLGAYFTF</sequence>
<dbReference type="Proteomes" id="UP001207736">
    <property type="component" value="Unassembled WGS sequence"/>
</dbReference>
<dbReference type="InterPro" id="IPR025665">
    <property type="entry name" value="Beta-barrel_OMP_2"/>
</dbReference>
<dbReference type="AlphaFoldDB" id="A0AAV5AVA9"/>
<evidence type="ECO:0000256" key="1">
    <source>
        <dbReference type="SAM" id="SignalP"/>
    </source>
</evidence>
<accession>A0AAV5AVA9</accession>
<evidence type="ECO:0000313" key="6">
    <source>
        <dbReference type="Proteomes" id="UP001208692"/>
    </source>
</evidence>
<feature type="domain" description="Outer membrane protein beta-barrel" evidence="2">
    <location>
        <begin position="19"/>
        <end position="179"/>
    </location>
</feature>
<comment type="caution">
    <text evidence="3">The sequence shown here is derived from an EMBL/GenBank/DDBJ whole genome shotgun (WGS) entry which is preliminary data.</text>
</comment>
<dbReference type="EMBL" id="BQKB01000031">
    <property type="protein sequence ID" value="GJM53240.1"/>
    <property type="molecule type" value="Genomic_DNA"/>
</dbReference>
<evidence type="ECO:0000259" key="2">
    <source>
        <dbReference type="Pfam" id="PF13568"/>
    </source>
</evidence>
<feature type="signal peptide" evidence="1">
    <location>
        <begin position="1"/>
        <end position="18"/>
    </location>
</feature>